<organism evidence="13">
    <name type="scientific">Amblyomma triste</name>
    <name type="common">Neotropical tick</name>
    <dbReference type="NCBI Taxonomy" id="251400"/>
    <lineage>
        <taxon>Eukaryota</taxon>
        <taxon>Metazoa</taxon>
        <taxon>Ecdysozoa</taxon>
        <taxon>Arthropoda</taxon>
        <taxon>Chelicerata</taxon>
        <taxon>Arachnida</taxon>
        <taxon>Acari</taxon>
        <taxon>Parasitiformes</taxon>
        <taxon>Ixodida</taxon>
        <taxon>Ixodoidea</taxon>
        <taxon>Ixodidae</taxon>
        <taxon>Amblyomminae</taxon>
        <taxon>Amblyomma</taxon>
    </lineage>
</organism>
<dbReference type="GO" id="GO:1904294">
    <property type="term" value="P:positive regulation of ERAD pathway"/>
    <property type="evidence" value="ECO:0007669"/>
    <property type="project" value="InterPro"/>
</dbReference>
<evidence type="ECO:0000259" key="12">
    <source>
        <dbReference type="PROSITE" id="PS50089"/>
    </source>
</evidence>
<keyword evidence="3" id="KW-0479">Metal-binding</keyword>
<dbReference type="InterPro" id="IPR017907">
    <property type="entry name" value="Znf_RING_CS"/>
</dbReference>
<reference evidence="13" key="1">
    <citation type="submission" date="2014-03" db="EMBL/GenBank/DDBJ databases">
        <title>The sialotranscriptome of Amblyomma triste, Amblyomma parvum and Amblyomma cajennense ticks, uncovered by 454-based RNA-seq.</title>
        <authorList>
            <person name="Garcia G.R."/>
            <person name="Gardinassi L.G."/>
            <person name="Ribeiro J.M."/>
            <person name="Anatriello E."/>
            <person name="Ferreira B.R."/>
            <person name="Moreira H.N."/>
            <person name="Mafra C."/>
            <person name="Olegario M.M."/>
            <person name="Szabo P.J."/>
            <person name="Miranda-Santos I.K."/>
            <person name="Maruyama S.R."/>
        </authorList>
    </citation>
    <scope>NUCLEOTIDE SEQUENCE</scope>
    <source>
        <strain evidence="13">Mato Grasso do Sul</strain>
        <tissue evidence="13">Salivary glands</tissue>
    </source>
</reference>
<dbReference type="CDD" id="cd16532">
    <property type="entry name" value="RING-HC_RNFT1-like"/>
    <property type="match status" value="1"/>
</dbReference>
<dbReference type="PROSITE" id="PS00518">
    <property type="entry name" value="ZF_RING_1"/>
    <property type="match status" value="1"/>
</dbReference>
<evidence type="ECO:0000256" key="6">
    <source>
        <dbReference type="ARBA" id="ARBA00022833"/>
    </source>
</evidence>
<feature type="transmembrane region" description="Helical" evidence="11">
    <location>
        <begin position="193"/>
        <end position="212"/>
    </location>
</feature>
<evidence type="ECO:0000256" key="7">
    <source>
        <dbReference type="ARBA" id="ARBA00022989"/>
    </source>
</evidence>
<feature type="region of interest" description="Disordered" evidence="10">
    <location>
        <begin position="76"/>
        <end position="161"/>
    </location>
</feature>
<dbReference type="PANTHER" id="PTHR15860">
    <property type="entry name" value="UNCHARACTERIZED RING FINGER-CONTAINING PROTEIN"/>
    <property type="match status" value="1"/>
</dbReference>
<keyword evidence="13" id="KW-0436">Ligase</keyword>
<feature type="domain" description="RING-type" evidence="12">
    <location>
        <begin position="394"/>
        <end position="432"/>
    </location>
</feature>
<dbReference type="InterPro" id="IPR001841">
    <property type="entry name" value="Znf_RING"/>
</dbReference>
<feature type="transmembrane region" description="Helical" evidence="11">
    <location>
        <begin position="278"/>
        <end position="301"/>
    </location>
</feature>
<keyword evidence="8 11" id="KW-0472">Membrane</keyword>
<proteinExistence type="evidence at transcript level"/>
<dbReference type="InterPro" id="IPR044235">
    <property type="entry name" value="RNFT1/2"/>
</dbReference>
<dbReference type="InterPro" id="IPR013083">
    <property type="entry name" value="Znf_RING/FYVE/PHD"/>
</dbReference>
<sequence length="453" mass="49695">MAEGGPSGEGRVGRSTLHRVFGWSSVARSYSAGRGLNLTGSRNLRRDIHHVLMGLTPLIEQSSLHAQPTSPLWHQAQQLHEHARPASSPSIPSSSSSAQINAGAGSSYVINMEPDGSPTPPLPNTRSSTEVVSGVASGGGGAPQPGPASPETTTETEERLNTTPELRAVLMLVDKYVTFVLILLLKLAFDHRVGVLVIIGLFITFCHANSVIKREVGKQAKRQLSSLMLVVTNLCTCICFVYFLLAEKGLAYALILVPPYTQPIGGLEVVWIVVVTDFVLKLITILVKAAILALPACLSAFPRRGRYYLFVENCSQLYRSVMPMQHWLYYFSESYTGTGKMFSMVLSGAYLLCKCTDVVSKTRAWKRGLVQVMSNVNYGHPPTAEQTKAVGDSCPICQDDFKRPTMLACNHIFCEECVSVWFDRERTCPMCRAQIADDPTWRDGSTTFLIQVF</sequence>
<dbReference type="GO" id="GO:0008270">
    <property type="term" value="F:zinc ion binding"/>
    <property type="evidence" value="ECO:0007669"/>
    <property type="project" value="UniProtKB-KW"/>
</dbReference>
<name>A0A023GBE1_AMBTT</name>
<feature type="transmembrane region" description="Helical" evidence="11">
    <location>
        <begin position="224"/>
        <end position="245"/>
    </location>
</feature>
<keyword evidence="6" id="KW-0862">Zinc</keyword>
<evidence type="ECO:0000256" key="3">
    <source>
        <dbReference type="ARBA" id="ARBA00022723"/>
    </source>
</evidence>
<evidence type="ECO:0000313" key="13">
    <source>
        <dbReference type="EMBL" id="JAC30238.1"/>
    </source>
</evidence>
<evidence type="ECO:0000256" key="4">
    <source>
        <dbReference type="ARBA" id="ARBA00022771"/>
    </source>
</evidence>
<evidence type="ECO:0000256" key="8">
    <source>
        <dbReference type="ARBA" id="ARBA00023136"/>
    </source>
</evidence>
<keyword evidence="2 11" id="KW-0812">Transmembrane</keyword>
<evidence type="ECO:0000256" key="10">
    <source>
        <dbReference type="SAM" id="MobiDB-lite"/>
    </source>
</evidence>
<dbReference type="Pfam" id="PF13639">
    <property type="entry name" value="zf-RING_2"/>
    <property type="match status" value="1"/>
</dbReference>
<dbReference type="SUPFAM" id="SSF57850">
    <property type="entry name" value="RING/U-box"/>
    <property type="match status" value="1"/>
</dbReference>
<evidence type="ECO:0000256" key="9">
    <source>
        <dbReference type="PROSITE-ProRule" id="PRU00175"/>
    </source>
</evidence>
<comment type="subcellular location">
    <subcellularLocation>
        <location evidence="1">Membrane</location>
        <topology evidence="1">Multi-pass membrane protein</topology>
    </subcellularLocation>
</comment>
<accession>A0A023GBE1</accession>
<keyword evidence="5" id="KW-0833">Ubl conjugation pathway</keyword>
<dbReference type="EMBL" id="GBBM01005180">
    <property type="protein sequence ID" value="JAC30238.1"/>
    <property type="molecule type" value="mRNA"/>
</dbReference>
<dbReference type="GO" id="GO:0061630">
    <property type="term" value="F:ubiquitin protein ligase activity"/>
    <property type="evidence" value="ECO:0007669"/>
    <property type="project" value="InterPro"/>
</dbReference>
<dbReference type="PROSITE" id="PS50089">
    <property type="entry name" value="ZF_RING_2"/>
    <property type="match status" value="1"/>
</dbReference>
<evidence type="ECO:0000256" key="1">
    <source>
        <dbReference type="ARBA" id="ARBA00004141"/>
    </source>
</evidence>
<dbReference type="AlphaFoldDB" id="A0A023GBE1"/>
<dbReference type="PANTHER" id="PTHR15860:SF0">
    <property type="entry name" value="LP20373P"/>
    <property type="match status" value="1"/>
</dbReference>
<evidence type="ECO:0000256" key="5">
    <source>
        <dbReference type="ARBA" id="ARBA00022786"/>
    </source>
</evidence>
<evidence type="ECO:0000256" key="2">
    <source>
        <dbReference type="ARBA" id="ARBA00022692"/>
    </source>
</evidence>
<dbReference type="GO" id="GO:0016874">
    <property type="term" value="F:ligase activity"/>
    <property type="evidence" value="ECO:0007669"/>
    <property type="project" value="UniProtKB-KW"/>
</dbReference>
<keyword evidence="4 9" id="KW-0863">Zinc-finger</keyword>
<dbReference type="SMART" id="SM00184">
    <property type="entry name" value="RING"/>
    <property type="match status" value="1"/>
</dbReference>
<protein>
    <submittedName>
        <fullName evidence="13">Putative e3 ubiquitin ligase</fullName>
    </submittedName>
</protein>
<dbReference type="GO" id="GO:0016020">
    <property type="term" value="C:membrane"/>
    <property type="evidence" value="ECO:0007669"/>
    <property type="project" value="UniProtKB-SubCell"/>
</dbReference>
<feature type="compositionally biased region" description="Low complexity" evidence="10">
    <location>
        <begin position="86"/>
        <end position="107"/>
    </location>
</feature>
<keyword evidence="7 11" id="KW-1133">Transmembrane helix</keyword>
<evidence type="ECO:0000256" key="11">
    <source>
        <dbReference type="SAM" id="Phobius"/>
    </source>
</evidence>
<dbReference type="Gene3D" id="3.30.40.10">
    <property type="entry name" value="Zinc/RING finger domain, C3HC4 (zinc finger)"/>
    <property type="match status" value="1"/>
</dbReference>